<protein>
    <submittedName>
        <fullName evidence="1">Predicted protein</fullName>
    </submittedName>
</protein>
<evidence type="ECO:0000313" key="1">
    <source>
        <dbReference type="EMBL" id="BAJ91262.1"/>
    </source>
</evidence>
<dbReference type="EMBL" id="AK375280">
    <property type="protein sequence ID" value="BAK06475.1"/>
    <property type="molecule type" value="mRNA"/>
</dbReference>
<name>F2D841_HORVV</name>
<dbReference type="EMBL" id="AK360053">
    <property type="protein sequence ID" value="BAJ91262.1"/>
    <property type="molecule type" value="mRNA"/>
</dbReference>
<accession>F2D841</accession>
<organism evidence="1">
    <name type="scientific">Hordeum vulgare subsp. vulgare</name>
    <name type="common">Domesticated barley</name>
    <dbReference type="NCBI Taxonomy" id="112509"/>
    <lineage>
        <taxon>Eukaryota</taxon>
        <taxon>Viridiplantae</taxon>
        <taxon>Streptophyta</taxon>
        <taxon>Embryophyta</taxon>
        <taxon>Tracheophyta</taxon>
        <taxon>Spermatophyta</taxon>
        <taxon>Magnoliopsida</taxon>
        <taxon>Liliopsida</taxon>
        <taxon>Poales</taxon>
        <taxon>Poaceae</taxon>
        <taxon>BOP clade</taxon>
        <taxon>Pooideae</taxon>
        <taxon>Triticodae</taxon>
        <taxon>Triticeae</taxon>
        <taxon>Hordeinae</taxon>
        <taxon>Hordeum</taxon>
    </lineage>
</organism>
<dbReference type="AlphaFoldDB" id="F2D841"/>
<proteinExistence type="evidence at transcript level"/>
<evidence type="ECO:0000313" key="2">
    <source>
        <dbReference type="EMBL" id="BAK06475.1"/>
    </source>
</evidence>
<reference evidence="1" key="1">
    <citation type="journal article" date="2011" name="Plant Physiol.">
        <title>Comprehensive sequence analysis of 24,783 barley full-length cDNAs derived from 12 clone libraries.</title>
        <authorList>
            <person name="Matsumoto T."/>
            <person name="Tanaka T."/>
            <person name="Sakai H."/>
            <person name="Amano N."/>
            <person name="Kanamori H."/>
            <person name="Kurita K."/>
            <person name="Kikuta A."/>
            <person name="Kamiya K."/>
            <person name="Yamamoto M."/>
            <person name="Ikawa H."/>
            <person name="Fujii N."/>
            <person name="Hori K."/>
            <person name="Itoh T."/>
            <person name="Sato K."/>
        </authorList>
    </citation>
    <scope>NUCLEOTIDE SEQUENCE</scope>
    <source>
        <tissue evidence="2">Seed</tissue>
        <tissue evidence="1">Shoot</tissue>
    </source>
</reference>
<sequence length="77" mass="8356">MVAQPVEPGRHDGGHVDVIMALKNFAPPALHTNAAILLQHSRGKSALIFCSTRKRCTRSSTVPLKNCTLLAIEQIHS</sequence>